<gene>
    <name evidence="2" type="ORF">NDU88_001783</name>
</gene>
<reference evidence="2" key="1">
    <citation type="journal article" date="2022" name="bioRxiv">
        <title>Sequencing and chromosome-scale assembly of the giantPleurodeles waltlgenome.</title>
        <authorList>
            <person name="Brown T."/>
            <person name="Elewa A."/>
            <person name="Iarovenko S."/>
            <person name="Subramanian E."/>
            <person name="Araus A.J."/>
            <person name="Petzold A."/>
            <person name="Susuki M."/>
            <person name="Suzuki K.-i.T."/>
            <person name="Hayashi T."/>
            <person name="Toyoda A."/>
            <person name="Oliveira C."/>
            <person name="Osipova E."/>
            <person name="Leigh N.D."/>
            <person name="Simon A."/>
            <person name="Yun M.H."/>
        </authorList>
    </citation>
    <scope>NUCLEOTIDE SEQUENCE</scope>
    <source>
        <strain evidence="2">20211129_DDA</strain>
        <tissue evidence="2">Liver</tissue>
    </source>
</reference>
<name>A0AAV7TJT0_PLEWA</name>
<proteinExistence type="predicted"/>
<dbReference type="AlphaFoldDB" id="A0AAV7TJT0"/>
<organism evidence="2 3">
    <name type="scientific">Pleurodeles waltl</name>
    <name type="common">Iberian ribbed newt</name>
    <dbReference type="NCBI Taxonomy" id="8319"/>
    <lineage>
        <taxon>Eukaryota</taxon>
        <taxon>Metazoa</taxon>
        <taxon>Chordata</taxon>
        <taxon>Craniata</taxon>
        <taxon>Vertebrata</taxon>
        <taxon>Euteleostomi</taxon>
        <taxon>Amphibia</taxon>
        <taxon>Batrachia</taxon>
        <taxon>Caudata</taxon>
        <taxon>Salamandroidea</taxon>
        <taxon>Salamandridae</taxon>
        <taxon>Pleurodelinae</taxon>
        <taxon>Pleurodeles</taxon>
    </lineage>
</organism>
<accession>A0AAV7TJT0</accession>
<evidence type="ECO:0000256" key="1">
    <source>
        <dbReference type="SAM" id="MobiDB-lite"/>
    </source>
</evidence>
<dbReference type="Proteomes" id="UP001066276">
    <property type="component" value="Chromosome 3_2"/>
</dbReference>
<sequence>MQQVHSELQVIGNNTGDLALSMCQLVAGLLTQSDSARRRDRQLLQRLDRMASSIVRLAVNTTGLSRRTVSLQVDMGHFAGDVARGLGRLSHAKDLMEAQQVARGTGDMPQDSEEGSTVSSVSAGDTRVLRSGSTRQSTADPPSTSQAGRARRRV</sequence>
<dbReference type="EMBL" id="JANPWB010000006">
    <property type="protein sequence ID" value="KAJ1176505.1"/>
    <property type="molecule type" value="Genomic_DNA"/>
</dbReference>
<evidence type="ECO:0000313" key="3">
    <source>
        <dbReference type="Proteomes" id="UP001066276"/>
    </source>
</evidence>
<protein>
    <submittedName>
        <fullName evidence="2">Uncharacterized protein</fullName>
    </submittedName>
</protein>
<keyword evidence="3" id="KW-1185">Reference proteome</keyword>
<evidence type="ECO:0000313" key="2">
    <source>
        <dbReference type="EMBL" id="KAJ1176505.1"/>
    </source>
</evidence>
<feature type="region of interest" description="Disordered" evidence="1">
    <location>
        <begin position="100"/>
        <end position="154"/>
    </location>
</feature>
<feature type="compositionally biased region" description="Polar residues" evidence="1">
    <location>
        <begin position="131"/>
        <end position="147"/>
    </location>
</feature>
<comment type="caution">
    <text evidence="2">The sequence shown here is derived from an EMBL/GenBank/DDBJ whole genome shotgun (WGS) entry which is preliminary data.</text>
</comment>